<dbReference type="PRINTS" id="PR00109">
    <property type="entry name" value="TYRKINASE"/>
</dbReference>
<dbReference type="InterPro" id="IPR001245">
    <property type="entry name" value="Ser-Thr/Tyr_kinase_cat_dom"/>
</dbReference>
<dbReference type="InterPro" id="IPR050198">
    <property type="entry name" value="Non-receptor_tyrosine_kinases"/>
</dbReference>
<dbReference type="PANTHER" id="PTHR24418">
    <property type="entry name" value="TYROSINE-PROTEIN KINASE"/>
    <property type="match status" value="1"/>
</dbReference>
<evidence type="ECO:0000256" key="2">
    <source>
        <dbReference type="ARBA" id="ARBA00022840"/>
    </source>
</evidence>
<dbReference type="InterPro" id="IPR036860">
    <property type="entry name" value="SH2_dom_sf"/>
</dbReference>
<dbReference type="Proteomes" id="UP000095281">
    <property type="component" value="Unplaced"/>
</dbReference>
<name>A0A1I8BGS3_MELHA</name>
<dbReference type="GO" id="GO:0005524">
    <property type="term" value="F:ATP binding"/>
    <property type="evidence" value="ECO:0007669"/>
    <property type="project" value="UniProtKB-UniRule"/>
</dbReference>
<evidence type="ECO:0000313" key="5">
    <source>
        <dbReference type="Proteomes" id="UP000095281"/>
    </source>
</evidence>
<dbReference type="Gene3D" id="3.30.505.10">
    <property type="entry name" value="SH2 domain"/>
    <property type="match status" value="1"/>
</dbReference>
<dbReference type="CDD" id="cd00192">
    <property type="entry name" value="PTKc"/>
    <property type="match status" value="1"/>
</dbReference>
<dbReference type="SUPFAM" id="SSF55550">
    <property type="entry name" value="SH2 domain"/>
    <property type="match status" value="1"/>
</dbReference>
<dbReference type="AlphaFoldDB" id="A0A1I8BGS3"/>
<dbReference type="SUPFAM" id="SSF56112">
    <property type="entry name" value="Protein kinase-like (PK-like)"/>
    <property type="match status" value="1"/>
</dbReference>
<dbReference type="InterPro" id="IPR011009">
    <property type="entry name" value="Kinase-like_dom_sf"/>
</dbReference>
<dbReference type="GO" id="GO:0004672">
    <property type="term" value="F:protein kinase activity"/>
    <property type="evidence" value="ECO:0007669"/>
    <property type="project" value="InterPro"/>
</dbReference>
<protein>
    <submittedName>
        <fullName evidence="6">Non-specific protein-tyrosine kinase</fullName>
    </submittedName>
</protein>
<dbReference type="WBParaSite" id="MhA1_Contig224.frz3.gene3">
    <property type="protein sequence ID" value="MhA1_Contig224.frz3.gene3"/>
    <property type="gene ID" value="MhA1_Contig224.frz3.gene3"/>
</dbReference>
<evidence type="ECO:0000256" key="1">
    <source>
        <dbReference type="ARBA" id="ARBA00022741"/>
    </source>
</evidence>
<dbReference type="InterPro" id="IPR008266">
    <property type="entry name" value="Tyr_kinase_AS"/>
</dbReference>
<dbReference type="Gene3D" id="1.10.510.10">
    <property type="entry name" value="Transferase(Phosphotransferase) domain 1"/>
    <property type="match status" value="1"/>
</dbReference>
<organism evidence="5 6">
    <name type="scientific">Meloidogyne hapla</name>
    <name type="common">Root-knot nematode worm</name>
    <dbReference type="NCBI Taxonomy" id="6305"/>
    <lineage>
        <taxon>Eukaryota</taxon>
        <taxon>Metazoa</taxon>
        <taxon>Ecdysozoa</taxon>
        <taxon>Nematoda</taxon>
        <taxon>Chromadorea</taxon>
        <taxon>Rhabditida</taxon>
        <taxon>Tylenchina</taxon>
        <taxon>Tylenchomorpha</taxon>
        <taxon>Tylenchoidea</taxon>
        <taxon>Meloidogynidae</taxon>
        <taxon>Meloidogyninae</taxon>
        <taxon>Meloidogyne</taxon>
    </lineage>
</organism>
<dbReference type="InterPro" id="IPR017441">
    <property type="entry name" value="Protein_kinase_ATP_BS"/>
</dbReference>
<proteinExistence type="predicted"/>
<reference evidence="6" key="1">
    <citation type="submission" date="2016-11" db="UniProtKB">
        <authorList>
            <consortium name="WormBaseParasite"/>
        </authorList>
    </citation>
    <scope>IDENTIFICATION</scope>
</reference>
<feature type="domain" description="Protein kinase" evidence="4">
    <location>
        <begin position="196"/>
        <end position="447"/>
    </location>
</feature>
<accession>A0A1I8BGS3</accession>
<evidence type="ECO:0000313" key="6">
    <source>
        <dbReference type="WBParaSite" id="MhA1_Contig224.frz3.gene3"/>
    </source>
</evidence>
<keyword evidence="1 3" id="KW-0547">Nucleotide-binding</keyword>
<evidence type="ECO:0000259" key="4">
    <source>
        <dbReference type="PROSITE" id="PS50011"/>
    </source>
</evidence>
<feature type="binding site" evidence="3">
    <location>
        <position position="225"/>
    </location>
    <ligand>
        <name>ATP</name>
        <dbReference type="ChEBI" id="CHEBI:30616"/>
    </ligand>
</feature>
<dbReference type="PROSITE" id="PS00109">
    <property type="entry name" value="PROTEIN_KINASE_TYR"/>
    <property type="match status" value="1"/>
</dbReference>
<dbReference type="InterPro" id="IPR000719">
    <property type="entry name" value="Prot_kinase_dom"/>
</dbReference>
<keyword evidence="5" id="KW-1185">Reference proteome</keyword>
<dbReference type="PROSITE" id="PS00107">
    <property type="entry name" value="PROTEIN_KINASE_ATP"/>
    <property type="match status" value="1"/>
</dbReference>
<evidence type="ECO:0000256" key="3">
    <source>
        <dbReference type="PROSITE-ProRule" id="PRU10141"/>
    </source>
</evidence>
<dbReference type="PROSITE" id="PS50011">
    <property type="entry name" value="PROTEIN_KINASE_DOM"/>
    <property type="match status" value="1"/>
</dbReference>
<sequence>MAKYIQAKPLTLESVREEINGFCVVNNSTENNGWCEIELNVIIKQLGHNTIKSFRIEDEIIENFDFKFYIHFTKRGLWQVVGIPDCDNGNLSRNEAVKLVNVNGEYLLRLCSDDGDKVLKLTTIQNGNELNYQINKENEVYFCDNNKIEPKKIEEMIKLQMKDVKQDENKFVYDAQQIVLKNAIQRKHWELSYKDVEIISTLGYGAFGIVAKGKLHGYKEFVAIKQSTQDNQSIFDEAFIMRNFEHANVVRFIGITLDKTPNLLVLEYCREGSLTDHLIKNPKRSNRSKLHMCLGAAAGLDHIHSKNILHCDIAARNCLYGDLQVKIADFGLSRYIEENETKSKVKKGEKLPLKYLAPETFNDNILSKKTDCWSYGILCWEIFSNGSQPFKDNPIAEVMKKASSGKFLEFPVTTPKEFLSKIIKHLFVKEEKRYSITKIFSELNGIIQKWEESENIKEKEVKQKGKKKRGG</sequence>
<dbReference type="Pfam" id="PF07714">
    <property type="entry name" value="PK_Tyr_Ser-Thr"/>
    <property type="match status" value="1"/>
</dbReference>
<keyword evidence="2 3" id="KW-0067">ATP-binding</keyword>